<dbReference type="Pfam" id="PF00588">
    <property type="entry name" value="SpoU_methylase"/>
    <property type="match status" value="1"/>
</dbReference>
<dbReference type="CDD" id="cd18093">
    <property type="entry name" value="SpoU-like_TrmJ"/>
    <property type="match status" value="1"/>
</dbReference>
<comment type="subcellular location">
    <subcellularLocation>
        <location evidence="5">Cytoplasm</location>
    </subcellularLocation>
</comment>
<dbReference type="GO" id="GO:0106339">
    <property type="term" value="F:tRNA (cytidine(32)-2'-O)-methyltransferase activity"/>
    <property type="evidence" value="ECO:0007669"/>
    <property type="project" value="RHEA"/>
</dbReference>
<dbReference type="GO" id="GO:0005829">
    <property type="term" value="C:cytosol"/>
    <property type="evidence" value="ECO:0007669"/>
    <property type="project" value="TreeGrafter"/>
</dbReference>
<keyword evidence="2 5" id="KW-0489">Methyltransferase</keyword>
<keyword evidence="8" id="KW-1185">Reference proteome</keyword>
<sequence>MMPTEKTLNTPALFGRLPIFPLRVILVETSRPGNIGSVARAMKTMGFSELVLVNPRFEGALQHEEAVAFASGAQDILAGARIVATMAEALDGINHAAAVSARLREFSPPVQTPREVATHVAAAAAHAAAGQDLYPALVFGNERFGLPNEIVERCNVLINIPANPDYSSLNLAQAAQVLLYECRMAALDPAAPAATPIGFHGDAASQAQIEGMYTHIEEALVAIGFLDADNPRKLMPRLKRLFARTGLETEEVNILRGIARQMMAQGRKPEK</sequence>
<dbReference type="NCBIfam" id="TIGR00050">
    <property type="entry name" value="rRNA_methyl_1"/>
    <property type="match status" value="1"/>
</dbReference>
<dbReference type="GO" id="GO:0002128">
    <property type="term" value="P:tRNA nucleoside ribose methylation"/>
    <property type="evidence" value="ECO:0007669"/>
    <property type="project" value="TreeGrafter"/>
</dbReference>
<keyword evidence="4 5" id="KW-0949">S-adenosyl-L-methionine</keyword>
<dbReference type="InterPro" id="IPR029028">
    <property type="entry name" value="Alpha/beta_knot_MTases"/>
</dbReference>
<comment type="subunit">
    <text evidence="5">Homodimer.</text>
</comment>
<evidence type="ECO:0000313" key="8">
    <source>
        <dbReference type="Proteomes" id="UP000290637"/>
    </source>
</evidence>
<dbReference type="Gene3D" id="1.10.8.590">
    <property type="match status" value="1"/>
</dbReference>
<evidence type="ECO:0000256" key="3">
    <source>
        <dbReference type="ARBA" id="ARBA00022679"/>
    </source>
</evidence>
<evidence type="ECO:0000256" key="1">
    <source>
        <dbReference type="ARBA" id="ARBA00007228"/>
    </source>
</evidence>
<accession>A0A4P6KU22</accession>
<dbReference type="Gene3D" id="3.40.1280.10">
    <property type="match status" value="1"/>
</dbReference>
<dbReference type="KEGG" id="plue:EWM63_04325"/>
<keyword evidence="5" id="KW-0963">Cytoplasm</keyword>
<name>A0A4P6KU22_9BURK</name>
<evidence type="ECO:0000256" key="2">
    <source>
        <dbReference type="ARBA" id="ARBA00022603"/>
    </source>
</evidence>
<dbReference type="InterPro" id="IPR029026">
    <property type="entry name" value="tRNA_m1G_MTases_N"/>
</dbReference>
<comment type="similarity">
    <text evidence="1">Belongs to the class IV-like SAM-binding methyltransferase superfamily. RNA methyltransferase TrmH family.</text>
</comment>
<dbReference type="InterPro" id="IPR001537">
    <property type="entry name" value="SpoU_MeTrfase"/>
</dbReference>
<dbReference type="PANTHER" id="PTHR42786">
    <property type="entry name" value="TRNA/RRNA METHYLTRANSFERASE"/>
    <property type="match status" value="1"/>
</dbReference>
<dbReference type="PANTHER" id="PTHR42786:SF2">
    <property type="entry name" value="TRNA (CYTIDINE_URIDINE-2'-O-)-METHYLTRANSFERASE TRMJ"/>
    <property type="match status" value="1"/>
</dbReference>
<proteinExistence type="inferred from homology"/>
<reference evidence="7 8" key="1">
    <citation type="submission" date="2019-02" db="EMBL/GenBank/DDBJ databases">
        <title>Draft Genome Sequences of Six Type Strains of the Genus Massilia.</title>
        <authorList>
            <person name="Miess H."/>
            <person name="Frediansyhah A."/>
            <person name="Gross H."/>
        </authorList>
    </citation>
    <scope>NUCLEOTIDE SEQUENCE [LARGE SCALE GENOMIC DNA]</scope>
    <source>
        <strain evidence="7 8">DSM 17473</strain>
    </source>
</reference>
<organism evidence="7 8">
    <name type="scientific">Pseudoduganella lutea</name>
    <dbReference type="NCBI Taxonomy" id="321985"/>
    <lineage>
        <taxon>Bacteria</taxon>
        <taxon>Pseudomonadati</taxon>
        <taxon>Pseudomonadota</taxon>
        <taxon>Betaproteobacteria</taxon>
        <taxon>Burkholderiales</taxon>
        <taxon>Oxalobacteraceae</taxon>
        <taxon>Telluria group</taxon>
        <taxon>Pseudoduganella</taxon>
    </lineage>
</organism>
<dbReference type="SUPFAM" id="SSF75217">
    <property type="entry name" value="alpha/beta knot"/>
    <property type="match status" value="1"/>
</dbReference>
<evidence type="ECO:0000256" key="5">
    <source>
        <dbReference type="RuleBase" id="RU362024"/>
    </source>
</evidence>
<comment type="catalytic activity">
    <reaction evidence="5">
        <text>cytidine(32) in tRNA + S-adenosyl-L-methionine = 2'-O-methylcytidine(32) in tRNA + S-adenosyl-L-homocysteine + H(+)</text>
        <dbReference type="Rhea" id="RHEA:42932"/>
        <dbReference type="Rhea" id="RHEA-COMP:10288"/>
        <dbReference type="Rhea" id="RHEA-COMP:10289"/>
        <dbReference type="ChEBI" id="CHEBI:15378"/>
        <dbReference type="ChEBI" id="CHEBI:57856"/>
        <dbReference type="ChEBI" id="CHEBI:59789"/>
        <dbReference type="ChEBI" id="CHEBI:74495"/>
        <dbReference type="ChEBI" id="CHEBI:82748"/>
        <dbReference type="EC" id="2.1.1.200"/>
    </reaction>
</comment>
<dbReference type="GO" id="GO:0160206">
    <property type="term" value="F:tRNA (cytidine(32)/uridine(32)-2'-O)-methyltransferase activity"/>
    <property type="evidence" value="ECO:0007669"/>
    <property type="project" value="UniProtKB-EC"/>
</dbReference>
<dbReference type="PIRSF" id="PIRSF004808">
    <property type="entry name" value="LasT"/>
    <property type="match status" value="1"/>
</dbReference>
<evidence type="ECO:0000313" key="7">
    <source>
        <dbReference type="EMBL" id="QBE62306.1"/>
    </source>
</evidence>
<gene>
    <name evidence="5" type="primary">trmJ</name>
    <name evidence="7" type="ORF">EWM63_04325</name>
</gene>
<dbReference type="GO" id="GO:0003723">
    <property type="term" value="F:RNA binding"/>
    <property type="evidence" value="ECO:0007669"/>
    <property type="project" value="InterPro"/>
</dbReference>
<protein>
    <recommendedName>
        <fullName evidence="5">tRNA (cytidine/uridine-2'-O-)-methyltransferase TrmJ</fullName>
        <ecNumber evidence="5">2.1.1.200</ecNumber>
    </recommendedName>
    <alternativeName>
        <fullName evidence="5">tRNA (cytidine(32)/uridine(32)-2'-O)-methyltransferase</fullName>
    </alternativeName>
    <alternativeName>
        <fullName evidence="5">tRNA Cm32/Um32 methyltransferase</fullName>
    </alternativeName>
</protein>
<dbReference type="OrthoDB" id="9806346at2"/>
<dbReference type="InterPro" id="IPR004384">
    <property type="entry name" value="RNA_MeTrfase_TrmJ/LasT"/>
</dbReference>
<dbReference type="EMBL" id="CP035913">
    <property type="protein sequence ID" value="QBE62306.1"/>
    <property type="molecule type" value="Genomic_DNA"/>
</dbReference>
<dbReference type="AlphaFoldDB" id="A0A4P6KU22"/>
<dbReference type="EC" id="2.1.1.200" evidence="5"/>
<comment type="catalytic activity">
    <reaction evidence="5">
        <text>uridine(32) in tRNA + S-adenosyl-L-methionine = 2'-O-methyluridine(32) in tRNA + S-adenosyl-L-homocysteine + H(+)</text>
        <dbReference type="Rhea" id="RHEA:42936"/>
        <dbReference type="Rhea" id="RHEA-COMP:10107"/>
        <dbReference type="Rhea" id="RHEA-COMP:10290"/>
        <dbReference type="ChEBI" id="CHEBI:15378"/>
        <dbReference type="ChEBI" id="CHEBI:57856"/>
        <dbReference type="ChEBI" id="CHEBI:59789"/>
        <dbReference type="ChEBI" id="CHEBI:65315"/>
        <dbReference type="ChEBI" id="CHEBI:74478"/>
        <dbReference type="EC" id="2.1.1.200"/>
    </reaction>
</comment>
<evidence type="ECO:0000256" key="4">
    <source>
        <dbReference type="ARBA" id="ARBA00022691"/>
    </source>
</evidence>
<evidence type="ECO:0000259" key="6">
    <source>
        <dbReference type="Pfam" id="PF00588"/>
    </source>
</evidence>
<comment type="function">
    <text evidence="5">Catalyzes the formation of 2'O-methylated cytidine (Cm32) or 2'O-methylated uridine (Um32) at position 32 in tRNA.</text>
</comment>
<keyword evidence="3 7" id="KW-0808">Transferase</keyword>
<dbReference type="Proteomes" id="UP000290637">
    <property type="component" value="Chromosome"/>
</dbReference>
<feature type="domain" description="tRNA/rRNA methyltransferase SpoU type" evidence="6">
    <location>
        <begin position="22"/>
        <end position="180"/>
    </location>
</feature>
<keyword evidence="5" id="KW-0819">tRNA processing</keyword>